<dbReference type="Pfam" id="PF00675">
    <property type="entry name" value="Peptidase_M16"/>
    <property type="match status" value="1"/>
</dbReference>
<dbReference type="Gene3D" id="3.30.830.10">
    <property type="entry name" value="Metalloenzyme, LuxS/M16 peptidase-like"/>
    <property type="match status" value="1"/>
</dbReference>
<protein>
    <recommendedName>
        <fullName evidence="2">Peptidase M16 N-terminal domain-containing protein</fullName>
    </recommendedName>
</protein>
<dbReference type="InterPro" id="IPR011249">
    <property type="entry name" value="Metalloenz_LuxS/M16"/>
</dbReference>
<evidence type="ECO:0000256" key="1">
    <source>
        <dbReference type="ARBA" id="ARBA00007261"/>
    </source>
</evidence>
<feature type="non-terminal residue" evidence="3">
    <location>
        <position position="221"/>
    </location>
</feature>
<dbReference type="PROSITE" id="PS51257">
    <property type="entry name" value="PROKAR_LIPOPROTEIN"/>
    <property type="match status" value="1"/>
</dbReference>
<dbReference type="InterPro" id="IPR011765">
    <property type="entry name" value="Pept_M16_N"/>
</dbReference>
<dbReference type="EMBL" id="LAZR01067889">
    <property type="protein sequence ID" value="KKK50693.1"/>
    <property type="molecule type" value="Genomic_DNA"/>
</dbReference>
<sequence length="221" mass="23888">MKFASSVFSVLCLSVLIGCGQTGPHADSVEEAAVKAAPIKIVERIQAERGAIVAKLSNGMTVIARAVHTAPVVSVRAYVRAGGLYEKEWLGCGISHLCEHLVAEYSTTSEAGHLRSKSQAVRSRLEDIGGQPNAYTTLSHTCYYISAAAGKTNECIDLIADQIARPEITTAYFKREHGVVQRELEMGKDDPRRIMYYTHQANLYGTHPAAVPVIGYADPLG</sequence>
<dbReference type="SUPFAM" id="SSF63411">
    <property type="entry name" value="LuxS/MPP-like metallohydrolase"/>
    <property type="match status" value="1"/>
</dbReference>
<gene>
    <name evidence="3" type="ORF">LCGC14_3122480</name>
</gene>
<dbReference type="AlphaFoldDB" id="A0A0F8W249"/>
<dbReference type="PANTHER" id="PTHR11851">
    <property type="entry name" value="METALLOPROTEASE"/>
    <property type="match status" value="1"/>
</dbReference>
<feature type="domain" description="Peptidase M16 N-terminal" evidence="2">
    <location>
        <begin position="62"/>
        <end position="210"/>
    </location>
</feature>
<reference evidence="3" key="1">
    <citation type="journal article" date="2015" name="Nature">
        <title>Complex archaea that bridge the gap between prokaryotes and eukaryotes.</title>
        <authorList>
            <person name="Spang A."/>
            <person name="Saw J.H."/>
            <person name="Jorgensen S.L."/>
            <person name="Zaremba-Niedzwiedzka K."/>
            <person name="Martijn J."/>
            <person name="Lind A.E."/>
            <person name="van Eijk R."/>
            <person name="Schleper C."/>
            <person name="Guy L."/>
            <person name="Ettema T.J."/>
        </authorList>
    </citation>
    <scope>NUCLEOTIDE SEQUENCE</scope>
</reference>
<name>A0A0F8W249_9ZZZZ</name>
<accession>A0A0F8W249</accession>
<dbReference type="GO" id="GO:0046872">
    <property type="term" value="F:metal ion binding"/>
    <property type="evidence" value="ECO:0007669"/>
    <property type="project" value="InterPro"/>
</dbReference>
<dbReference type="InterPro" id="IPR050361">
    <property type="entry name" value="MPP/UQCRC_Complex"/>
</dbReference>
<evidence type="ECO:0000313" key="3">
    <source>
        <dbReference type="EMBL" id="KKK50693.1"/>
    </source>
</evidence>
<dbReference type="PANTHER" id="PTHR11851:SF49">
    <property type="entry name" value="MITOCHONDRIAL-PROCESSING PEPTIDASE SUBUNIT ALPHA"/>
    <property type="match status" value="1"/>
</dbReference>
<organism evidence="3">
    <name type="scientific">marine sediment metagenome</name>
    <dbReference type="NCBI Taxonomy" id="412755"/>
    <lineage>
        <taxon>unclassified sequences</taxon>
        <taxon>metagenomes</taxon>
        <taxon>ecological metagenomes</taxon>
    </lineage>
</organism>
<comment type="caution">
    <text evidence="3">The sequence shown here is derived from an EMBL/GenBank/DDBJ whole genome shotgun (WGS) entry which is preliminary data.</text>
</comment>
<evidence type="ECO:0000259" key="2">
    <source>
        <dbReference type="Pfam" id="PF00675"/>
    </source>
</evidence>
<comment type="similarity">
    <text evidence="1">Belongs to the peptidase M16 family.</text>
</comment>
<proteinExistence type="inferred from homology"/>